<dbReference type="InterPro" id="IPR000515">
    <property type="entry name" value="MetI-like"/>
</dbReference>
<dbReference type="CDD" id="cd06261">
    <property type="entry name" value="TM_PBP2"/>
    <property type="match status" value="1"/>
</dbReference>
<sequence length="304" mass="32982">MTRRGGPPVTSIPRAEGRLRGWHLGFTFPLIAVLLATTVLPLAYALALALGGSDASLVPQAPFGTGNVEAVLDRGDLWPALWLAVVFLVGALAFELGLGVFTALVLDRFVPNRNTLRVVLLWPAVLPPIAVALVFKYILQGDIGMLSYYLGLVGIHQEWLTQPSSAMAVIIGIDVWQYTPFVILLTLAALKSVPEEVLEAAQLDGAGWIRSAWSLVIPIIRPAVIAIALLRFIDAIQVFPTIYVLTRGGPGSSTQLLTYYNFQVFFGQLQFGQGAAIAIFVVLFTLACVTVFTRIQRRAEKAWA</sequence>
<dbReference type="Gene3D" id="1.10.3720.10">
    <property type="entry name" value="MetI-like"/>
    <property type="match status" value="1"/>
</dbReference>
<dbReference type="PANTHER" id="PTHR30193">
    <property type="entry name" value="ABC TRANSPORTER PERMEASE PROTEIN"/>
    <property type="match status" value="1"/>
</dbReference>
<proteinExistence type="inferred from homology"/>
<dbReference type="EMBL" id="SMNA01000007">
    <property type="protein sequence ID" value="TDE91559.1"/>
    <property type="molecule type" value="Genomic_DNA"/>
</dbReference>
<feature type="transmembrane region" description="Helical" evidence="7">
    <location>
        <begin position="271"/>
        <end position="292"/>
    </location>
</feature>
<reference evidence="9 10" key="1">
    <citation type="submission" date="2019-03" db="EMBL/GenBank/DDBJ databases">
        <title>Genomic features of bacteria from cold environments.</title>
        <authorList>
            <person name="Shen L."/>
        </authorList>
    </citation>
    <scope>NUCLEOTIDE SEQUENCE [LARGE SCALE GENOMIC DNA]</scope>
    <source>
        <strain evidence="10">T3246-1</strain>
    </source>
</reference>
<feature type="transmembrane region" description="Helical" evidence="7">
    <location>
        <begin position="81"/>
        <end position="106"/>
    </location>
</feature>
<evidence type="ECO:0000313" key="10">
    <source>
        <dbReference type="Proteomes" id="UP000504882"/>
    </source>
</evidence>
<evidence type="ECO:0000256" key="7">
    <source>
        <dbReference type="RuleBase" id="RU363032"/>
    </source>
</evidence>
<evidence type="ECO:0000256" key="2">
    <source>
        <dbReference type="ARBA" id="ARBA00022448"/>
    </source>
</evidence>
<dbReference type="Proteomes" id="UP000504882">
    <property type="component" value="Unassembled WGS sequence"/>
</dbReference>
<comment type="subcellular location">
    <subcellularLocation>
        <location evidence="1 7">Cell membrane</location>
        <topology evidence="1 7">Multi-pass membrane protein</topology>
    </subcellularLocation>
</comment>
<gene>
    <name evidence="9" type="ORF">EXU48_15545</name>
</gene>
<dbReference type="PROSITE" id="PS50928">
    <property type="entry name" value="ABC_TM1"/>
    <property type="match status" value="1"/>
</dbReference>
<evidence type="ECO:0000256" key="3">
    <source>
        <dbReference type="ARBA" id="ARBA00022475"/>
    </source>
</evidence>
<accession>A0ABY2E189</accession>
<feature type="transmembrane region" description="Helical" evidence="7">
    <location>
        <begin position="118"/>
        <end position="139"/>
    </location>
</feature>
<keyword evidence="4 7" id="KW-0812">Transmembrane</keyword>
<name>A0ABY2E189_9MICO</name>
<comment type="caution">
    <text evidence="9">The sequence shown here is derived from an EMBL/GenBank/DDBJ whole genome shotgun (WGS) entry which is preliminary data.</text>
</comment>
<evidence type="ECO:0000256" key="4">
    <source>
        <dbReference type="ARBA" id="ARBA00022692"/>
    </source>
</evidence>
<dbReference type="InterPro" id="IPR051393">
    <property type="entry name" value="ABC_transporter_permease"/>
</dbReference>
<keyword evidence="3" id="KW-1003">Cell membrane</keyword>
<feature type="transmembrane region" description="Helical" evidence="7">
    <location>
        <begin position="166"/>
        <end position="190"/>
    </location>
</feature>
<comment type="similarity">
    <text evidence="7">Belongs to the binding-protein-dependent transport system permease family.</text>
</comment>
<dbReference type="SUPFAM" id="SSF161098">
    <property type="entry name" value="MetI-like"/>
    <property type="match status" value="1"/>
</dbReference>
<protein>
    <submittedName>
        <fullName evidence="9">Sugar ABC transporter permease</fullName>
    </submittedName>
</protein>
<evidence type="ECO:0000256" key="5">
    <source>
        <dbReference type="ARBA" id="ARBA00022989"/>
    </source>
</evidence>
<keyword evidence="5 7" id="KW-1133">Transmembrane helix</keyword>
<evidence type="ECO:0000256" key="6">
    <source>
        <dbReference type="ARBA" id="ARBA00023136"/>
    </source>
</evidence>
<feature type="transmembrane region" description="Helical" evidence="7">
    <location>
        <begin position="21"/>
        <end position="47"/>
    </location>
</feature>
<organism evidence="9 10">
    <name type="scientific">Occultella glacieicola</name>
    <dbReference type="NCBI Taxonomy" id="2518684"/>
    <lineage>
        <taxon>Bacteria</taxon>
        <taxon>Bacillati</taxon>
        <taxon>Actinomycetota</taxon>
        <taxon>Actinomycetes</taxon>
        <taxon>Micrococcales</taxon>
        <taxon>Ruaniaceae</taxon>
        <taxon>Occultella</taxon>
    </lineage>
</organism>
<keyword evidence="6 7" id="KW-0472">Membrane</keyword>
<keyword evidence="10" id="KW-1185">Reference proteome</keyword>
<keyword evidence="2 7" id="KW-0813">Transport</keyword>
<evidence type="ECO:0000259" key="8">
    <source>
        <dbReference type="PROSITE" id="PS50928"/>
    </source>
</evidence>
<dbReference type="Pfam" id="PF00528">
    <property type="entry name" value="BPD_transp_1"/>
    <property type="match status" value="1"/>
</dbReference>
<feature type="domain" description="ABC transmembrane type-1" evidence="8">
    <location>
        <begin position="81"/>
        <end position="292"/>
    </location>
</feature>
<dbReference type="PANTHER" id="PTHR30193:SF41">
    <property type="entry name" value="DIACETYLCHITOBIOSE UPTAKE SYSTEM PERMEASE PROTEIN NGCF"/>
    <property type="match status" value="1"/>
</dbReference>
<evidence type="ECO:0000256" key="1">
    <source>
        <dbReference type="ARBA" id="ARBA00004651"/>
    </source>
</evidence>
<feature type="transmembrane region" description="Helical" evidence="7">
    <location>
        <begin position="211"/>
        <end position="233"/>
    </location>
</feature>
<evidence type="ECO:0000313" key="9">
    <source>
        <dbReference type="EMBL" id="TDE91559.1"/>
    </source>
</evidence>
<dbReference type="InterPro" id="IPR035906">
    <property type="entry name" value="MetI-like_sf"/>
</dbReference>